<dbReference type="SUPFAM" id="SSF55729">
    <property type="entry name" value="Acyl-CoA N-acyltransferases (Nat)"/>
    <property type="match status" value="1"/>
</dbReference>
<dbReference type="AlphaFoldDB" id="A0A0K1XD85"/>
<reference evidence="2 3" key="1">
    <citation type="journal article" date="2015" name="Genome Announc.">
        <title>Genome Sequences of Oblitimonas alkaliphila gen. nov. sp. nov. (Proposed), a Novel Bacterium of the Pseudomonadaceae Family.</title>
        <authorList>
            <person name="Lauer A.C."/>
            <person name="Nicholson A.C."/>
            <person name="Humrighouse B.W."/>
            <person name="Emery B."/>
            <person name="Drobish A."/>
            <person name="Juieng P."/>
            <person name="Loparev V."/>
            <person name="McQuiston J.R."/>
        </authorList>
    </citation>
    <scope>NUCLEOTIDE SEQUENCE [LARGE SCALE GENOMIC DNA]</scope>
    <source>
        <strain evidence="2 3">E5571</strain>
    </source>
</reference>
<dbReference type="OrthoDB" id="9792929at2"/>
<protein>
    <submittedName>
        <fullName evidence="2">GNAT family acetyltransferase</fullName>
    </submittedName>
</protein>
<dbReference type="Gene3D" id="3.40.630.30">
    <property type="match status" value="1"/>
</dbReference>
<dbReference type="GeneID" id="93983926"/>
<dbReference type="KEGG" id="pbb:AKN87_06540"/>
<dbReference type="Proteomes" id="UP000063953">
    <property type="component" value="Chromosome"/>
</dbReference>
<dbReference type="InterPro" id="IPR000182">
    <property type="entry name" value="GNAT_dom"/>
</dbReference>
<evidence type="ECO:0000313" key="3">
    <source>
        <dbReference type="Proteomes" id="UP000063953"/>
    </source>
</evidence>
<dbReference type="STRING" id="1697053.AKN87_06540"/>
<dbReference type="PROSITE" id="PS51186">
    <property type="entry name" value="GNAT"/>
    <property type="match status" value="1"/>
</dbReference>
<keyword evidence="3" id="KW-1185">Reference proteome</keyword>
<organism evidence="2 3">
    <name type="scientific">Thiopseudomonas alkaliphila</name>
    <dbReference type="NCBI Taxonomy" id="1697053"/>
    <lineage>
        <taxon>Bacteria</taxon>
        <taxon>Pseudomonadati</taxon>
        <taxon>Pseudomonadota</taxon>
        <taxon>Gammaproteobacteria</taxon>
        <taxon>Pseudomonadales</taxon>
        <taxon>Pseudomonadaceae</taxon>
        <taxon>Thiopseudomonas</taxon>
    </lineage>
</organism>
<dbReference type="EMBL" id="CP012365">
    <property type="protein sequence ID" value="AKX59286.1"/>
    <property type="molecule type" value="Genomic_DNA"/>
</dbReference>
<keyword evidence="2" id="KW-0808">Transferase</keyword>
<dbReference type="Pfam" id="PF00583">
    <property type="entry name" value="Acetyltransf_1"/>
    <property type="match status" value="1"/>
</dbReference>
<name>A0A0K1XD85_9GAMM</name>
<sequence length="149" mass="17299">MRIIQATLEHLDVLTPMFIRYRELYGAMPLVEESRAFLEQCLSTQQAVAFLAFDEATDKLMGFNLLYLSHSSLSLRPVWILNDIFVCEDSRRKQVARHLVIRAKEEAIKNNAVRIRVATNSANETTRKMYESLGFYENHQLTNYILALE</sequence>
<accession>A0A0K1XD85</accession>
<dbReference type="InterPro" id="IPR016181">
    <property type="entry name" value="Acyl_CoA_acyltransferase"/>
</dbReference>
<dbReference type="GO" id="GO:0016747">
    <property type="term" value="F:acyltransferase activity, transferring groups other than amino-acyl groups"/>
    <property type="evidence" value="ECO:0007669"/>
    <property type="project" value="InterPro"/>
</dbReference>
<evidence type="ECO:0000313" key="2">
    <source>
        <dbReference type="EMBL" id="AKX59286.1"/>
    </source>
</evidence>
<proteinExistence type="predicted"/>
<evidence type="ECO:0000259" key="1">
    <source>
        <dbReference type="PROSITE" id="PS51186"/>
    </source>
</evidence>
<dbReference type="RefSeq" id="WP_053100458.1">
    <property type="nucleotide sequence ID" value="NZ_CP012358.1"/>
</dbReference>
<feature type="domain" description="N-acetyltransferase" evidence="1">
    <location>
        <begin position="1"/>
        <end position="149"/>
    </location>
</feature>
<gene>
    <name evidence="2" type="ORF">AKN88_04545</name>
</gene>